<dbReference type="GeneID" id="19971744"/>
<dbReference type="InterPro" id="IPR038567">
    <property type="entry name" value="T_Elf1_sf"/>
</dbReference>
<comment type="similarity">
    <text evidence="3 10">Belongs to the ELOF1 family.</text>
</comment>
<keyword evidence="12" id="KW-1185">Reference proteome</keyword>
<keyword evidence="6 10" id="KW-0862">Zinc</keyword>
<dbReference type="FunFam" id="2.20.25.190:FF:000001">
    <property type="entry name" value="Transcription elongation factor 1 homolog"/>
    <property type="match status" value="1"/>
</dbReference>
<evidence type="ECO:0000313" key="12">
    <source>
        <dbReference type="Proteomes" id="UP000030752"/>
    </source>
</evidence>
<dbReference type="AlphaFoldDB" id="W2RUZ8"/>
<evidence type="ECO:0000256" key="10">
    <source>
        <dbReference type="RuleBase" id="RU364033"/>
    </source>
</evidence>
<proteinExistence type="inferred from homology"/>
<dbReference type="STRING" id="1220924.W2RUZ8"/>
<comment type="subcellular location">
    <subcellularLocation>
        <location evidence="2 10">Nucleus</location>
    </subcellularLocation>
</comment>
<keyword evidence="4 10" id="KW-0479">Metal-binding</keyword>
<dbReference type="InterPro" id="IPR007808">
    <property type="entry name" value="Elf1"/>
</dbReference>
<reference evidence="11 12" key="1">
    <citation type="submission" date="2013-03" db="EMBL/GenBank/DDBJ databases">
        <title>The Genome Sequence of Phialophora europaea CBS 101466.</title>
        <authorList>
            <consortium name="The Broad Institute Genomics Platform"/>
            <person name="Cuomo C."/>
            <person name="de Hoog S."/>
            <person name="Gorbushina A."/>
            <person name="Walker B."/>
            <person name="Young S.K."/>
            <person name="Zeng Q."/>
            <person name="Gargeya S."/>
            <person name="Fitzgerald M."/>
            <person name="Haas B."/>
            <person name="Abouelleil A."/>
            <person name="Allen A.W."/>
            <person name="Alvarado L."/>
            <person name="Arachchi H.M."/>
            <person name="Berlin A.M."/>
            <person name="Chapman S.B."/>
            <person name="Gainer-Dewar J."/>
            <person name="Goldberg J."/>
            <person name="Griggs A."/>
            <person name="Gujja S."/>
            <person name="Hansen M."/>
            <person name="Howarth C."/>
            <person name="Imamovic A."/>
            <person name="Ireland A."/>
            <person name="Larimer J."/>
            <person name="McCowan C."/>
            <person name="Murphy C."/>
            <person name="Pearson M."/>
            <person name="Poon T.W."/>
            <person name="Priest M."/>
            <person name="Roberts A."/>
            <person name="Saif S."/>
            <person name="Shea T."/>
            <person name="Sisk P."/>
            <person name="Sykes S."/>
            <person name="Wortman J."/>
            <person name="Nusbaum C."/>
            <person name="Birren B."/>
        </authorList>
    </citation>
    <scope>NUCLEOTIDE SEQUENCE [LARGE SCALE GENOMIC DNA]</scope>
    <source>
        <strain evidence="11 12">CBS 101466</strain>
    </source>
</reference>
<evidence type="ECO:0000256" key="8">
    <source>
        <dbReference type="ARBA" id="ARBA00023163"/>
    </source>
</evidence>
<protein>
    <recommendedName>
        <fullName evidence="10">Transcription elongation factor 1 homolog</fullName>
    </recommendedName>
</protein>
<dbReference type="GO" id="GO:0008023">
    <property type="term" value="C:transcription elongation factor complex"/>
    <property type="evidence" value="ECO:0007669"/>
    <property type="project" value="TreeGrafter"/>
</dbReference>
<keyword evidence="8 10" id="KW-0804">Transcription</keyword>
<dbReference type="FunCoup" id="W2RUZ8">
    <property type="interactions" value="651"/>
</dbReference>
<comment type="function">
    <text evidence="1 10">Transcription elongation factor implicated in the maintenance of proper chromatin structure in actively transcribed regions.</text>
</comment>
<accession>W2RUZ8</accession>
<keyword evidence="5 10" id="KW-0863">Zinc-finger</keyword>
<evidence type="ECO:0000256" key="1">
    <source>
        <dbReference type="ARBA" id="ARBA00003357"/>
    </source>
</evidence>
<gene>
    <name evidence="11" type="ORF">HMPREF1541_04405</name>
</gene>
<evidence type="ECO:0000256" key="9">
    <source>
        <dbReference type="ARBA" id="ARBA00023242"/>
    </source>
</evidence>
<dbReference type="HOGENOM" id="CLU_105983_0_0_1"/>
<dbReference type="Proteomes" id="UP000030752">
    <property type="component" value="Unassembled WGS sequence"/>
</dbReference>
<dbReference type="RefSeq" id="XP_008716973.1">
    <property type="nucleotide sequence ID" value="XM_008718751.1"/>
</dbReference>
<dbReference type="InParanoid" id="W2RUZ8"/>
<dbReference type="Pfam" id="PF05129">
    <property type="entry name" value="Zn_ribbon_Elf1"/>
    <property type="match status" value="1"/>
</dbReference>
<dbReference type="PANTHER" id="PTHR20934:SF0">
    <property type="entry name" value="TRANSCRIPTION ELONGATION FACTOR 1 HOMOLOG"/>
    <property type="match status" value="1"/>
</dbReference>
<keyword evidence="9 10" id="KW-0539">Nucleus</keyword>
<keyword evidence="7 10" id="KW-0805">Transcription regulation</keyword>
<dbReference type="PANTHER" id="PTHR20934">
    <property type="entry name" value="TRANSCRIPTION ELONGATION FACTOR 1 HOMOLOG"/>
    <property type="match status" value="1"/>
</dbReference>
<name>W2RUZ8_CYPE1</name>
<evidence type="ECO:0000256" key="3">
    <source>
        <dbReference type="ARBA" id="ARBA00009730"/>
    </source>
</evidence>
<dbReference type="EMBL" id="KB822720">
    <property type="protein sequence ID" value="ETN40130.1"/>
    <property type="molecule type" value="Genomic_DNA"/>
</dbReference>
<dbReference type="Gene3D" id="2.20.25.190">
    <property type="match status" value="1"/>
</dbReference>
<dbReference type="eggNOG" id="KOG3214">
    <property type="taxonomic scope" value="Eukaryota"/>
</dbReference>
<dbReference type="GO" id="GO:0006368">
    <property type="term" value="P:transcription elongation by RNA polymerase II"/>
    <property type="evidence" value="ECO:0007669"/>
    <property type="project" value="TreeGrafter"/>
</dbReference>
<dbReference type="SUPFAM" id="SSF57783">
    <property type="entry name" value="Zinc beta-ribbon"/>
    <property type="match status" value="1"/>
</dbReference>
<evidence type="ECO:0000256" key="7">
    <source>
        <dbReference type="ARBA" id="ARBA00023015"/>
    </source>
</evidence>
<evidence type="ECO:0000313" key="11">
    <source>
        <dbReference type="EMBL" id="ETN40130.1"/>
    </source>
</evidence>
<dbReference type="GO" id="GO:0008270">
    <property type="term" value="F:zinc ion binding"/>
    <property type="evidence" value="ECO:0007669"/>
    <property type="project" value="UniProtKB-KW"/>
</dbReference>
<organism evidence="11 12">
    <name type="scientific">Cyphellophora europaea (strain CBS 101466)</name>
    <name type="common">Phialophora europaea</name>
    <dbReference type="NCBI Taxonomy" id="1220924"/>
    <lineage>
        <taxon>Eukaryota</taxon>
        <taxon>Fungi</taxon>
        <taxon>Dikarya</taxon>
        <taxon>Ascomycota</taxon>
        <taxon>Pezizomycotina</taxon>
        <taxon>Eurotiomycetes</taxon>
        <taxon>Chaetothyriomycetidae</taxon>
        <taxon>Chaetothyriales</taxon>
        <taxon>Cyphellophoraceae</taxon>
        <taxon>Cyphellophora</taxon>
    </lineage>
</organism>
<evidence type="ECO:0000256" key="5">
    <source>
        <dbReference type="ARBA" id="ARBA00022771"/>
    </source>
</evidence>
<evidence type="ECO:0000256" key="4">
    <source>
        <dbReference type="ARBA" id="ARBA00022723"/>
    </source>
</evidence>
<dbReference type="VEuPathDB" id="FungiDB:HMPREF1541_04405"/>
<dbReference type="OrthoDB" id="445983at2759"/>
<evidence type="ECO:0000256" key="6">
    <source>
        <dbReference type="ARBA" id="ARBA00022833"/>
    </source>
</evidence>
<sequence>MGKRKKSSRKPAGPKKRETLASTFTCLFCNHENAIIVKIDKKGGVGNLYCKVCGQKFQTSTNYLSVPADVYSDWIDACEDVAKEAASAEAAEVVKDREFSDYATAGIARAGGDDDDDDY</sequence>
<evidence type="ECO:0000256" key="2">
    <source>
        <dbReference type="ARBA" id="ARBA00004123"/>
    </source>
</evidence>
<dbReference type="GO" id="GO:0000993">
    <property type="term" value="F:RNA polymerase II complex binding"/>
    <property type="evidence" value="ECO:0007669"/>
    <property type="project" value="TreeGrafter"/>
</dbReference>